<dbReference type="RefSeq" id="WP_354700740.1">
    <property type="nucleotide sequence ID" value="NZ_CP114014.1"/>
</dbReference>
<gene>
    <name evidence="1" type="ORF">DSM112329_01027</name>
</gene>
<sequence length="154" mass="16556">MRPGFPATIVVLGLMLALLGGCGDDRVEVNNAYVASTDRVVRTFENRFQALQADFTPMSTPAQDQKTLVSMQSAVADVVLALGKIVPPDDIRDLHVRLLTRVKEYGGAIATARRGFASEDPKAVNDARGAFATKLQQVAGQVTATITTINDKLR</sequence>
<organism evidence="1">
    <name type="scientific">Paraconexibacter sp. AEG42_29</name>
    <dbReference type="NCBI Taxonomy" id="2997339"/>
    <lineage>
        <taxon>Bacteria</taxon>
        <taxon>Bacillati</taxon>
        <taxon>Actinomycetota</taxon>
        <taxon>Thermoleophilia</taxon>
        <taxon>Solirubrobacterales</taxon>
        <taxon>Paraconexibacteraceae</taxon>
        <taxon>Paraconexibacter</taxon>
    </lineage>
</organism>
<evidence type="ECO:0000313" key="1">
    <source>
        <dbReference type="EMBL" id="XAY04197.1"/>
    </source>
</evidence>
<dbReference type="AlphaFoldDB" id="A0AAU7ARB9"/>
<dbReference type="KEGG" id="parq:DSM112329_01027"/>
<evidence type="ECO:0008006" key="2">
    <source>
        <dbReference type="Google" id="ProtNLM"/>
    </source>
</evidence>
<dbReference type="PROSITE" id="PS51257">
    <property type="entry name" value="PROKAR_LIPOPROTEIN"/>
    <property type="match status" value="1"/>
</dbReference>
<accession>A0AAU7ARB9</accession>
<protein>
    <recommendedName>
        <fullName evidence="2">Lipoprotein</fullName>
    </recommendedName>
</protein>
<reference evidence="1" key="1">
    <citation type="submission" date="2022-12" db="EMBL/GenBank/DDBJ databases">
        <title>Paraconexibacter alkalitolerans sp. nov. and Baekduia alba sp. nov., isolated from soil and emended description of the genera Paraconexibacter (Chun et al., 2020) and Baekduia (An et al., 2020).</title>
        <authorList>
            <person name="Vieira S."/>
            <person name="Huber K.J."/>
            <person name="Geppert A."/>
            <person name="Wolf J."/>
            <person name="Neumann-Schaal M."/>
            <person name="Muesken M."/>
            <person name="Overmann J."/>
        </authorList>
    </citation>
    <scope>NUCLEOTIDE SEQUENCE</scope>
    <source>
        <strain evidence="1">AEG42_29</strain>
    </source>
</reference>
<name>A0AAU7ARB9_9ACTN</name>
<dbReference type="EMBL" id="CP114014">
    <property type="protein sequence ID" value="XAY04197.1"/>
    <property type="molecule type" value="Genomic_DNA"/>
</dbReference>
<proteinExistence type="predicted"/>